<dbReference type="FunFam" id="3.30.420.40:FF:000138">
    <property type="entry name" value="Exopolyphosphatase 1"/>
    <property type="match status" value="1"/>
</dbReference>
<evidence type="ECO:0000313" key="9">
    <source>
        <dbReference type="Proteomes" id="UP000510682"/>
    </source>
</evidence>
<dbReference type="Gene3D" id="3.30.420.150">
    <property type="entry name" value="Exopolyphosphatase. Domain 2"/>
    <property type="match status" value="1"/>
</dbReference>
<dbReference type="GO" id="GO:0004309">
    <property type="term" value="F:exopolyphosphatase activity"/>
    <property type="evidence" value="ECO:0007669"/>
    <property type="project" value="UniProtKB-EC"/>
</dbReference>
<dbReference type="PANTHER" id="PTHR30005">
    <property type="entry name" value="EXOPOLYPHOSPHATASE"/>
    <property type="match status" value="1"/>
</dbReference>
<evidence type="ECO:0000256" key="1">
    <source>
        <dbReference type="ARBA" id="ARBA00007125"/>
    </source>
</evidence>
<evidence type="ECO:0000256" key="5">
    <source>
        <dbReference type="ARBA" id="ARBA00070035"/>
    </source>
</evidence>
<feature type="domain" description="Ppx/GppA phosphatase N-terminal" evidence="7">
    <location>
        <begin position="17"/>
        <end position="307"/>
    </location>
</feature>
<dbReference type="CDD" id="cd24056">
    <property type="entry name" value="ASKHA_NBD_MtPPX1-like"/>
    <property type="match status" value="1"/>
</dbReference>
<dbReference type="Gene3D" id="3.30.420.40">
    <property type="match status" value="1"/>
</dbReference>
<comment type="similarity">
    <text evidence="1">Belongs to the GppA/Ppx family.</text>
</comment>
<proteinExistence type="inferred from homology"/>
<dbReference type="InterPro" id="IPR050273">
    <property type="entry name" value="GppA/Ppx_hydrolase"/>
</dbReference>
<keyword evidence="3" id="KW-0378">Hydrolase</keyword>
<dbReference type="AlphaFoldDB" id="A0A7D6E670"/>
<dbReference type="Proteomes" id="UP000510682">
    <property type="component" value="Chromosome"/>
</dbReference>
<comment type="catalytic activity">
    <reaction evidence="4">
        <text>[phosphate](n) + H2O = [phosphate](n-1) + phosphate + H(+)</text>
        <dbReference type="Rhea" id="RHEA:21528"/>
        <dbReference type="Rhea" id="RHEA-COMP:9859"/>
        <dbReference type="Rhea" id="RHEA-COMP:14279"/>
        <dbReference type="ChEBI" id="CHEBI:15377"/>
        <dbReference type="ChEBI" id="CHEBI:15378"/>
        <dbReference type="ChEBI" id="CHEBI:16838"/>
        <dbReference type="ChEBI" id="CHEBI:43474"/>
        <dbReference type="EC" id="3.6.1.11"/>
    </reaction>
</comment>
<evidence type="ECO:0000313" key="8">
    <source>
        <dbReference type="EMBL" id="QLL08182.1"/>
    </source>
</evidence>
<accession>A0A7D6E670</accession>
<name>A0A7D6E670_9MYCO</name>
<evidence type="ECO:0000256" key="6">
    <source>
        <dbReference type="SAM" id="MobiDB-lite"/>
    </source>
</evidence>
<dbReference type="Pfam" id="PF02541">
    <property type="entry name" value="Ppx-GppA"/>
    <property type="match status" value="1"/>
</dbReference>
<dbReference type="RefSeq" id="WP_180916782.1">
    <property type="nucleotide sequence ID" value="NZ_CP059165.1"/>
</dbReference>
<evidence type="ECO:0000256" key="4">
    <source>
        <dbReference type="ARBA" id="ARBA00047607"/>
    </source>
</evidence>
<dbReference type="EMBL" id="CP059165">
    <property type="protein sequence ID" value="QLL08182.1"/>
    <property type="molecule type" value="Genomic_DNA"/>
</dbReference>
<evidence type="ECO:0000256" key="2">
    <source>
        <dbReference type="ARBA" id="ARBA00012451"/>
    </source>
</evidence>
<dbReference type="PANTHER" id="PTHR30005:SF0">
    <property type="entry name" value="RETROGRADE REGULATION PROTEIN 2"/>
    <property type="match status" value="1"/>
</dbReference>
<dbReference type="SUPFAM" id="SSF53067">
    <property type="entry name" value="Actin-like ATPase domain"/>
    <property type="match status" value="2"/>
</dbReference>
<protein>
    <recommendedName>
        <fullName evidence="5">Exopolyphosphatase 1</fullName>
        <ecNumber evidence="2">3.6.1.11</ecNumber>
    </recommendedName>
</protein>
<organism evidence="8 9">
    <name type="scientific">Mycobacterium vicinigordonae</name>
    <dbReference type="NCBI Taxonomy" id="1719132"/>
    <lineage>
        <taxon>Bacteria</taxon>
        <taxon>Bacillati</taxon>
        <taxon>Actinomycetota</taxon>
        <taxon>Actinomycetes</taxon>
        <taxon>Mycobacteriales</taxon>
        <taxon>Mycobacteriaceae</taxon>
        <taxon>Mycobacterium</taxon>
    </lineage>
</organism>
<gene>
    <name evidence="8" type="ORF">H0P51_04190</name>
</gene>
<dbReference type="InterPro" id="IPR043129">
    <property type="entry name" value="ATPase_NBD"/>
</dbReference>
<feature type="region of interest" description="Disordered" evidence="6">
    <location>
        <begin position="315"/>
        <end position="342"/>
    </location>
</feature>
<keyword evidence="9" id="KW-1185">Reference proteome</keyword>
<reference evidence="8" key="1">
    <citation type="submission" date="2020-07" db="EMBL/GenBank/DDBJ databases">
        <title>Description of Mycobacterium gordonae subsp. intergordonae subsp.nov. and Mycobacterium gordonae subsp. gordonae subsp. nov.</title>
        <authorList>
            <person name="Huang H."/>
        </authorList>
    </citation>
    <scope>NUCLEOTIDE SEQUENCE [LARGE SCALE GENOMIC DNA]</scope>
    <source>
        <strain evidence="8">24T</strain>
    </source>
</reference>
<dbReference type="EC" id="3.6.1.11" evidence="2"/>
<sequence>MRLGVLDVGSNTVHLLVVDAHRGGHPTPMSSTKATLRLAEATDSSGKITKRGADKLVSTIDEFAKIAVSSGCSELMAFATSAVRDAENSDDVLARVRKEADVELQVLRGVDESRLTFLAVRRWFGWSAGRIINLDIGGGSLEMSSGVDEEPDVALSLPLGAGRLTREWLPDDPPGRRRVAMLRDWLDAEVAEASATVLDAGAPDLAVATSKTFRSLARLTGAAPSAAGPRVKRTLTANGLRQLISFISRMTTADRAELEGVSAERAPQIVAGALVAEASMRALSIETVDICPWALREGLILRKLDSEADGTAFMETSTVQTSVRDAGGQSVDRHARSRGSKT</sequence>
<reference evidence="8" key="2">
    <citation type="submission" date="2020-07" db="EMBL/GenBank/DDBJ databases">
        <authorList>
            <person name="Yu X."/>
        </authorList>
    </citation>
    <scope>NUCLEOTIDE SEQUENCE [LARGE SCALE GENOMIC DNA]</scope>
    <source>
        <strain evidence="8">24T</strain>
    </source>
</reference>
<dbReference type="FunFam" id="3.30.420.150:FF:000006">
    <property type="entry name" value="Ppx/GppA family phosphatase"/>
    <property type="match status" value="1"/>
</dbReference>
<dbReference type="KEGG" id="mgor:H0P51_04190"/>
<evidence type="ECO:0000256" key="3">
    <source>
        <dbReference type="ARBA" id="ARBA00022801"/>
    </source>
</evidence>
<dbReference type="InterPro" id="IPR003695">
    <property type="entry name" value="Ppx_GppA_N"/>
</dbReference>
<evidence type="ECO:0000259" key="7">
    <source>
        <dbReference type="Pfam" id="PF02541"/>
    </source>
</evidence>